<dbReference type="GeneID" id="118477163"/>
<accession>A0ABM1VUM8</accession>
<gene>
    <name evidence="2" type="primary">LOC118477163</name>
</gene>
<reference evidence="2" key="1">
    <citation type="submission" date="2025-08" db="UniProtKB">
        <authorList>
            <consortium name="RefSeq"/>
        </authorList>
    </citation>
    <scope>IDENTIFICATION</scope>
</reference>
<organism evidence="1 2">
    <name type="scientific">Aplysia californica</name>
    <name type="common">California sea hare</name>
    <dbReference type="NCBI Taxonomy" id="6500"/>
    <lineage>
        <taxon>Eukaryota</taxon>
        <taxon>Metazoa</taxon>
        <taxon>Spiralia</taxon>
        <taxon>Lophotrochozoa</taxon>
        <taxon>Mollusca</taxon>
        <taxon>Gastropoda</taxon>
        <taxon>Heterobranchia</taxon>
        <taxon>Euthyneura</taxon>
        <taxon>Tectipleura</taxon>
        <taxon>Aplysiida</taxon>
        <taxon>Aplysioidea</taxon>
        <taxon>Aplysiidae</taxon>
        <taxon>Aplysia</taxon>
    </lineage>
</organism>
<sequence length="102" mass="11676">MAAGLRPDSVQMSPATTSVLEQVFQVMDYLYRADLKYVDDYRAALVQSFSFVPSTQEGQWLNSRKNKRHMTQVEIFTLNFWCLNPGVVSGLFLQCLNHLIIS</sequence>
<protein>
    <submittedName>
        <fullName evidence="2">Fanconi anemia group J protein homolog</fullName>
    </submittedName>
</protein>
<dbReference type="Proteomes" id="UP000694888">
    <property type="component" value="Unplaced"/>
</dbReference>
<dbReference type="RefSeq" id="XP_035826120.1">
    <property type="nucleotide sequence ID" value="XM_035970227.1"/>
</dbReference>
<proteinExistence type="predicted"/>
<evidence type="ECO:0000313" key="2">
    <source>
        <dbReference type="RefSeq" id="XP_035826120.1"/>
    </source>
</evidence>
<keyword evidence="1" id="KW-1185">Reference proteome</keyword>
<evidence type="ECO:0000313" key="1">
    <source>
        <dbReference type="Proteomes" id="UP000694888"/>
    </source>
</evidence>
<name>A0ABM1VUM8_APLCA</name>